<evidence type="ECO:0000313" key="4">
    <source>
        <dbReference type="Proteomes" id="UP001372338"/>
    </source>
</evidence>
<dbReference type="EMBL" id="JAYWIO010000004">
    <property type="protein sequence ID" value="KAK7269941.1"/>
    <property type="molecule type" value="Genomic_DNA"/>
</dbReference>
<reference evidence="3 4" key="1">
    <citation type="submission" date="2024-01" db="EMBL/GenBank/DDBJ databases">
        <title>The genomes of 5 underutilized Papilionoideae crops provide insights into root nodulation and disease resistanc.</title>
        <authorList>
            <person name="Yuan L."/>
        </authorList>
    </citation>
    <scope>NUCLEOTIDE SEQUENCE [LARGE SCALE GENOMIC DNA]</scope>
    <source>
        <strain evidence="3">ZHUSHIDOU_FW_LH</strain>
        <tissue evidence="3">Leaf</tissue>
    </source>
</reference>
<sequence>MLLFCAAVNPCVHFGRTAQASSTLLPPSLSVKLKKKKIPLSVSQLNVKAPPSPAAPFSRAPLFTENLVPIVVRWFSDQMANNPQYPGLQPLRPPIAGSGDPQRNFAPPMHHVQYRHVVPTQQSQQFIPMPSQHYPPAGRGVPMMNVGMPPQNQQPQFPQPIQQLPPRHSQQIPLPSQAIPLPIAQPNMHISAEPMMAQTGSQAPNGYTPGLAGPGVPLSSSYTFAPSSYGQVQTNFVSTGQYQPVPQIRAPSGSSSQSIISGTTIPSNGEQPSVTTAMPTVTTAMPTVTTAMPTVTTAMPSATSALPPPAKNGSSDWIEHAAATGRRFYYNKKTKLSTWEKPYELMTPIEAATINLDFYVLL</sequence>
<dbReference type="CDD" id="cd00201">
    <property type="entry name" value="WW"/>
    <property type="match status" value="1"/>
</dbReference>
<evidence type="ECO:0000313" key="3">
    <source>
        <dbReference type="EMBL" id="KAK7269941.1"/>
    </source>
</evidence>
<dbReference type="InterPro" id="IPR036020">
    <property type="entry name" value="WW_dom_sf"/>
</dbReference>
<dbReference type="AlphaFoldDB" id="A0AAN9F9A1"/>
<dbReference type="Pfam" id="PF00397">
    <property type="entry name" value="WW"/>
    <property type="match status" value="1"/>
</dbReference>
<dbReference type="Gene3D" id="2.20.70.10">
    <property type="match status" value="1"/>
</dbReference>
<feature type="region of interest" description="Disordered" evidence="1">
    <location>
        <begin position="248"/>
        <end position="273"/>
    </location>
</feature>
<accession>A0AAN9F9A1</accession>
<dbReference type="Proteomes" id="UP001372338">
    <property type="component" value="Unassembled WGS sequence"/>
</dbReference>
<evidence type="ECO:0000256" key="1">
    <source>
        <dbReference type="SAM" id="MobiDB-lite"/>
    </source>
</evidence>
<keyword evidence="4" id="KW-1185">Reference proteome</keyword>
<dbReference type="PROSITE" id="PS50020">
    <property type="entry name" value="WW_DOMAIN_2"/>
    <property type="match status" value="1"/>
</dbReference>
<dbReference type="SUPFAM" id="SSF51045">
    <property type="entry name" value="WW domain"/>
    <property type="match status" value="1"/>
</dbReference>
<organism evidence="3 4">
    <name type="scientific">Crotalaria pallida</name>
    <name type="common">Smooth rattlebox</name>
    <name type="synonym">Crotalaria striata</name>
    <dbReference type="NCBI Taxonomy" id="3830"/>
    <lineage>
        <taxon>Eukaryota</taxon>
        <taxon>Viridiplantae</taxon>
        <taxon>Streptophyta</taxon>
        <taxon>Embryophyta</taxon>
        <taxon>Tracheophyta</taxon>
        <taxon>Spermatophyta</taxon>
        <taxon>Magnoliopsida</taxon>
        <taxon>eudicotyledons</taxon>
        <taxon>Gunneridae</taxon>
        <taxon>Pentapetalae</taxon>
        <taxon>rosids</taxon>
        <taxon>fabids</taxon>
        <taxon>Fabales</taxon>
        <taxon>Fabaceae</taxon>
        <taxon>Papilionoideae</taxon>
        <taxon>50 kb inversion clade</taxon>
        <taxon>genistoids sensu lato</taxon>
        <taxon>core genistoids</taxon>
        <taxon>Crotalarieae</taxon>
        <taxon>Crotalaria</taxon>
    </lineage>
</organism>
<feature type="compositionally biased region" description="Low complexity" evidence="1">
    <location>
        <begin position="251"/>
        <end position="273"/>
    </location>
</feature>
<dbReference type="InterPro" id="IPR001202">
    <property type="entry name" value="WW_dom"/>
</dbReference>
<name>A0AAN9F9A1_CROPI</name>
<dbReference type="SMART" id="SM00456">
    <property type="entry name" value="WW"/>
    <property type="match status" value="1"/>
</dbReference>
<protein>
    <recommendedName>
        <fullName evidence="2">WW domain-containing protein</fullName>
    </recommendedName>
</protein>
<evidence type="ECO:0000259" key="2">
    <source>
        <dbReference type="PROSITE" id="PS50020"/>
    </source>
</evidence>
<feature type="domain" description="WW" evidence="2">
    <location>
        <begin position="311"/>
        <end position="344"/>
    </location>
</feature>
<gene>
    <name evidence="3" type="ORF">RIF29_22761</name>
</gene>
<comment type="caution">
    <text evidence="3">The sequence shown here is derived from an EMBL/GenBank/DDBJ whole genome shotgun (WGS) entry which is preliminary data.</text>
</comment>
<dbReference type="PROSITE" id="PS01159">
    <property type="entry name" value="WW_DOMAIN_1"/>
    <property type="match status" value="1"/>
</dbReference>
<proteinExistence type="predicted"/>